<reference evidence="2" key="1">
    <citation type="journal article" date="2023" name="Front. Plant Sci.">
        <title>Chromosomal-level genome assembly of Melastoma candidum provides insights into trichome evolution.</title>
        <authorList>
            <person name="Zhong Y."/>
            <person name="Wu W."/>
            <person name="Sun C."/>
            <person name="Zou P."/>
            <person name="Liu Y."/>
            <person name="Dai S."/>
            <person name="Zhou R."/>
        </authorList>
    </citation>
    <scope>NUCLEOTIDE SEQUENCE [LARGE SCALE GENOMIC DNA]</scope>
</reference>
<protein>
    <submittedName>
        <fullName evidence="1">Uncharacterized protein</fullName>
    </submittedName>
</protein>
<sequence>MRGDVQANDLQLPVIVLPMGNLERRPGSHLHIHRDHVHRLLDLLQVVRHGWQQPHARGGHGRVQPVQPAFVLKGSTGPNAMTWPSYSTIMSMVVYFTWTR</sequence>
<evidence type="ECO:0000313" key="2">
    <source>
        <dbReference type="Proteomes" id="UP001057402"/>
    </source>
</evidence>
<comment type="caution">
    <text evidence="1">The sequence shown here is derived from an EMBL/GenBank/DDBJ whole genome shotgun (WGS) entry which is preliminary data.</text>
</comment>
<dbReference type="Proteomes" id="UP001057402">
    <property type="component" value="Chromosome 2"/>
</dbReference>
<keyword evidence="2" id="KW-1185">Reference proteome</keyword>
<dbReference type="EMBL" id="CM042881">
    <property type="protein sequence ID" value="KAI4385461.1"/>
    <property type="molecule type" value="Genomic_DNA"/>
</dbReference>
<gene>
    <name evidence="1" type="ORF">MLD38_003483</name>
</gene>
<proteinExistence type="predicted"/>
<name>A0ACB9S5W6_9MYRT</name>
<organism evidence="1 2">
    <name type="scientific">Melastoma candidum</name>
    <dbReference type="NCBI Taxonomy" id="119954"/>
    <lineage>
        <taxon>Eukaryota</taxon>
        <taxon>Viridiplantae</taxon>
        <taxon>Streptophyta</taxon>
        <taxon>Embryophyta</taxon>
        <taxon>Tracheophyta</taxon>
        <taxon>Spermatophyta</taxon>
        <taxon>Magnoliopsida</taxon>
        <taxon>eudicotyledons</taxon>
        <taxon>Gunneridae</taxon>
        <taxon>Pentapetalae</taxon>
        <taxon>rosids</taxon>
        <taxon>malvids</taxon>
        <taxon>Myrtales</taxon>
        <taxon>Melastomataceae</taxon>
        <taxon>Melastomatoideae</taxon>
        <taxon>Melastomateae</taxon>
        <taxon>Melastoma</taxon>
    </lineage>
</organism>
<accession>A0ACB9S5W6</accession>
<evidence type="ECO:0000313" key="1">
    <source>
        <dbReference type="EMBL" id="KAI4385461.1"/>
    </source>
</evidence>